<name>A0A6A6HGC6_VIRVR</name>
<evidence type="ECO:0000256" key="1">
    <source>
        <dbReference type="ARBA" id="ARBA00001947"/>
    </source>
</evidence>
<comment type="subcellular location">
    <subcellularLocation>
        <location evidence="2">Cytoplasm</location>
    </subcellularLocation>
</comment>
<dbReference type="GO" id="GO:0003676">
    <property type="term" value="F:nucleic acid binding"/>
    <property type="evidence" value="ECO:0007669"/>
    <property type="project" value="InterPro"/>
</dbReference>
<evidence type="ECO:0000256" key="2">
    <source>
        <dbReference type="ARBA" id="ARBA00004496"/>
    </source>
</evidence>
<dbReference type="GO" id="GO:0005737">
    <property type="term" value="C:cytoplasm"/>
    <property type="evidence" value="ECO:0007669"/>
    <property type="project" value="UniProtKB-SubCell"/>
</dbReference>
<dbReference type="SUPFAM" id="SSF55186">
    <property type="entry name" value="ThrRS/AlaRS common domain"/>
    <property type="match status" value="1"/>
</dbReference>
<organism evidence="5 6">
    <name type="scientific">Viridothelium virens</name>
    <name type="common">Speckled blister lichen</name>
    <name type="synonym">Trypethelium virens</name>
    <dbReference type="NCBI Taxonomy" id="1048519"/>
    <lineage>
        <taxon>Eukaryota</taxon>
        <taxon>Fungi</taxon>
        <taxon>Dikarya</taxon>
        <taxon>Ascomycota</taxon>
        <taxon>Pezizomycotina</taxon>
        <taxon>Dothideomycetes</taxon>
        <taxon>Dothideomycetes incertae sedis</taxon>
        <taxon>Trypetheliales</taxon>
        <taxon>Trypetheliaceae</taxon>
        <taxon>Viridothelium</taxon>
    </lineage>
</organism>
<dbReference type="PROSITE" id="PS50860">
    <property type="entry name" value="AA_TRNA_LIGASE_II_ALA"/>
    <property type="match status" value="1"/>
</dbReference>
<dbReference type="Pfam" id="PF01411">
    <property type="entry name" value="tRNA-synt_2c"/>
    <property type="match status" value="1"/>
</dbReference>
<feature type="domain" description="Alanyl-transfer RNA synthetases family profile" evidence="4">
    <location>
        <begin position="1"/>
        <end position="253"/>
    </location>
</feature>
<dbReference type="PANTHER" id="PTHR43462:SF2">
    <property type="entry name" value="THREONYL AND ALANYL TRNA SYNTHETASE SECOND ADDITIONAL DOMAIN-CONTAINING PROTEIN"/>
    <property type="match status" value="1"/>
</dbReference>
<dbReference type="GO" id="GO:0004813">
    <property type="term" value="F:alanine-tRNA ligase activity"/>
    <property type="evidence" value="ECO:0007669"/>
    <property type="project" value="InterPro"/>
</dbReference>
<evidence type="ECO:0000256" key="3">
    <source>
        <dbReference type="ARBA" id="ARBA00008429"/>
    </source>
</evidence>
<reference evidence="5" key="1">
    <citation type="journal article" date="2020" name="Stud. Mycol.">
        <title>101 Dothideomycetes genomes: a test case for predicting lifestyles and emergence of pathogens.</title>
        <authorList>
            <person name="Haridas S."/>
            <person name="Albert R."/>
            <person name="Binder M."/>
            <person name="Bloem J."/>
            <person name="Labutti K."/>
            <person name="Salamov A."/>
            <person name="Andreopoulos B."/>
            <person name="Baker S."/>
            <person name="Barry K."/>
            <person name="Bills G."/>
            <person name="Bluhm B."/>
            <person name="Cannon C."/>
            <person name="Castanera R."/>
            <person name="Culley D."/>
            <person name="Daum C."/>
            <person name="Ezra D."/>
            <person name="Gonzalez J."/>
            <person name="Henrissat B."/>
            <person name="Kuo A."/>
            <person name="Liang C."/>
            <person name="Lipzen A."/>
            <person name="Lutzoni F."/>
            <person name="Magnuson J."/>
            <person name="Mondo S."/>
            <person name="Nolan M."/>
            <person name="Ohm R."/>
            <person name="Pangilinan J."/>
            <person name="Park H.-J."/>
            <person name="Ramirez L."/>
            <person name="Alfaro M."/>
            <person name="Sun H."/>
            <person name="Tritt A."/>
            <person name="Yoshinaga Y."/>
            <person name="Zwiers L.-H."/>
            <person name="Turgeon B."/>
            <person name="Goodwin S."/>
            <person name="Spatafora J."/>
            <person name="Crous P."/>
            <person name="Grigoriev I."/>
        </authorList>
    </citation>
    <scope>NUCLEOTIDE SEQUENCE</scope>
    <source>
        <strain evidence="5">Tuck. ex Michener</strain>
    </source>
</reference>
<dbReference type="Gene3D" id="3.30.980.10">
    <property type="entry name" value="Threonyl-trna Synthetase, Chain A, domain 2"/>
    <property type="match status" value="1"/>
</dbReference>
<dbReference type="OrthoDB" id="288942at2759"/>
<dbReference type="InterPro" id="IPR012947">
    <property type="entry name" value="tRNA_SAD"/>
</dbReference>
<dbReference type="AlphaFoldDB" id="A0A6A6HGC6"/>
<dbReference type="SUPFAM" id="SSF50447">
    <property type="entry name" value="Translation proteins"/>
    <property type="match status" value="1"/>
</dbReference>
<dbReference type="PANTHER" id="PTHR43462">
    <property type="entry name" value="ALANYL-TRNA EDITING PROTEIN"/>
    <property type="match status" value="1"/>
</dbReference>
<comment type="similarity">
    <text evidence="3">Belongs to the class-II aminoacyl-tRNA synthetase family. Alax-L subfamily.</text>
</comment>
<dbReference type="GO" id="GO:0005524">
    <property type="term" value="F:ATP binding"/>
    <property type="evidence" value="ECO:0007669"/>
    <property type="project" value="InterPro"/>
</dbReference>
<dbReference type="InterPro" id="IPR051335">
    <property type="entry name" value="Alanyl-tRNA_Editing_Enzymes"/>
</dbReference>
<evidence type="ECO:0000313" key="5">
    <source>
        <dbReference type="EMBL" id="KAF2236593.1"/>
    </source>
</evidence>
<dbReference type="EMBL" id="ML991784">
    <property type="protein sequence ID" value="KAF2236593.1"/>
    <property type="molecule type" value="Genomic_DNA"/>
</dbReference>
<dbReference type="GO" id="GO:0006419">
    <property type="term" value="P:alanyl-tRNA aminoacylation"/>
    <property type="evidence" value="ECO:0007669"/>
    <property type="project" value="InterPro"/>
</dbReference>
<protein>
    <submittedName>
        <fullName evidence="5">ThrRS/AlaRS common domain-containing protein</fullName>
    </submittedName>
</protein>
<gene>
    <name evidence="5" type="ORF">EV356DRAFT_62687</name>
</gene>
<dbReference type="InterPro" id="IPR018164">
    <property type="entry name" value="Ala-tRNA-synth_IIc_N"/>
</dbReference>
<dbReference type="Proteomes" id="UP000800092">
    <property type="component" value="Unassembled WGS sequence"/>
</dbReference>
<dbReference type="Pfam" id="PF07973">
    <property type="entry name" value="tRNA_SAD"/>
    <property type="match status" value="1"/>
</dbReference>
<keyword evidence="6" id="KW-1185">Reference proteome</keyword>
<dbReference type="InterPro" id="IPR009000">
    <property type="entry name" value="Transl_B-barrel_sf"/>
</dbReference>
<dbReference type="InterPro" id="IPR018163">
    <property type="entry name" value="Thr/Ala-tRNA-synth_IIc_edit"/>
</dbReference>
<dbReference type="InterPro" id="IPR018165">
    <property type="entry name" value="Ala-tRNA-synth_IIc_core"/>
</dbReference>
<sequence>MSTQVLPQALYQYEEKLRTHDTQIVSVTPLLQLSDEDRALFESASPDDVAIAVTSTIFFAQGGGQPSDTGTMTYSSSSTTSIFNVTIVRKSPSGFHLHLGNFSSPDAVHFKPGDTVHQAIDGAKRDLHSRVHDAGHILSLAVGRMTNFAPDVTELKASHHPDAAFVEFKGYIGGTIEYNLMDYCREIVAAELPVKVHWWEEKELRKQCVFVPEVMDFGGEGGLFRAVDIEGAGAYPCGGTHVENTGFVGTIIVRNITHAKGASKIWYGVYDWSDWK</sequence>
<dbReference type="Gene3D" id="2.40.30.130">
    <property type="match status" value="1"/>
</dbReference>
<accession>A0A6A6HGC6</accession>
<evidence type="ECO:0000259" key="4">
    <source>
        <dbReference type="PROSITE" id="PS50860"/>
    </source>
</evidence>
<comment type="cofactor">
    <cofactor evidence="1">
        <name>Zn(2+)</name>
        <dbReference type="ChEBI" id="CHEBI:29105"/>
    </cofactor>
</comment>
<evidence type="ECO:0000313" key="6">
    <source>
        <dbReference type="Proteomes" id="UP000800092"/>
    </source>
</evidence>
<proteinExistence type="inferred from homology"/>